<dbReference type="Proteomes" id="UP000735302">
    <property type="component" value="Unassembled WGS sequence"/>
</dbReference>
<comment type="caution">
    <text evidence="1">The sequence shown here is derived from an EMBL/GenBank/DDBJ whole genome shotgun (WGS) entry which is preliminary data.</text>
</comment>
<protein>
    <submittedName>
        <fullName evidence="1">Uncharacterized protein</fullName>
    </submittedName>
</protein>
<organism evidence="1 2">
    <name type="scientific">Plakobranchus ocellatus</name>
    <dbReference type="NCBI Taxonomy" id="259542"/>
    <lineage>
        <taxon>Eukaryota</taxon>
        <taxon>Metazoa</taxon>
        <taxon>Spiralia</taxon>
        <taxon>Lophotrochozoa</taxon>
        <taxon>Mollusca</taxon>
        <taxon>Gastropoda</taxon>
        <taxon>Heterobranchia</taxon>
        <taxon>Euthyneura</taxon>
        <taxon>Panpulmonata</taxon>
        <taxon>Sacoglossa</taxon>
        <taxon>Placobranchoidea</taxon>
        <taxon>Plakobranchidae</taxon>
        <taxon>Plakobranchus</taxon>
    </lineage>
</organism>
<dbReference type="AlphaFoldDB" id="A0AAV4B440"/>
<name>A0AAV4B440_9GAST</name>
<evidence type="ECO:0000313" key="1">
    <source>
        <dbReference type="EMBL" id="GFO14360.1"/>
    </source>
</evidence>
<gene>
    <name evidence="1" type="ORF">PoB_004086500</name>
</gene>
<reference evidence="1 2" key="1">
    <citation type="journal article" date="2021" name="Elife">
        <title>Chloroplast acquisition without the gene transfer in kleptoplastic sea slugs, Plakobranchus ocellatus.</title>
        <authorList>
            <person name="Maeda T."/>
            <person name="Takahashi S."/>
            <person name="Yoshida T."/>
            <person name="Shimamura S."/>
            <person name="Takaki Y."/>
            <person name="Nagai Y."/>
            <person name="Toyoda A."/>
            <person name="Suzuki Y."/>
            <person name="Arimoto A."/>
            <person name="Ishii H."/>
            <person name="Satoh N."/>
            <person name="Nishiyama T."/>
            <person name="Hasebe M."/>
            <person name="Maruyama T."/>
            <person name="Minagawa J."/>
            <person name="Obokata J."/>
            <person name="Shigenobu S."/>
        </authorList>
    </citation>
    <scope>NUCLEOTIDE SEQUENCE [LARGE SCALE GENOMIC DNA]</scope>
</reference>
<dbReference type="EMBL" id="BLXT01004553">
    <property type="protein sequence ID" value="GFO14360.1"/>
    <property type="molecule type" value="Genomic_DNA"/>
</dbReference>
<evidence type="ECO:0000313" key="2">
    <source>
        <dbReference type="Proteomes" id="UP000735302"/>
    </source>
</evidence>
<sequence length="94" mass="10794">MTPFPGHSHSAYYSSSISHHTVARLFLGYYTSYCVYGFTLNRGRSECEFEPPFMFSIIFENLQRLKRFANSTGIHHAVQANTTKQRLDKAPVDD</sequence>
<keyword evidence="2" id="KW-1185">Reference proteome</keyword>
<proteinExistence type="predicted"/>
<accession>A0AAV4B440</accession>